<dbReference type="AlphaFoldDB" id="A0AA40K653"/>
<evidence type="ECO:0000256" key="3">
    <source>
        <dbReference type="ARBA" id="ARBA00022827"/>
    </source>
</evidence>
<comment type="similarity">
    <text evidence="1">Belongs to the oxygen-dependent FAD-linked oxidoreductase family.</text>
</comment>
<sequence length="480" mass="51253">MASLASTICCLALSFILKDKVSFPGSVAYLTSLRSYFSLQETAVQPGCIVSPETVKDVSATVRILMRTNRLTSGCQFAIRSGGHASFAGAANIEGGVTIDLTNLDSIVLGDDAPPVVSVGTGATWGDVYSHLQDFNLSVNGGRAAEVGIGGLTVGGGISYFGPRFGWTCDTVSNFEVVLADGSIINANDHENPDLLWALRGGSNNFGIVTRVDLQTFEQDDLWGGYVIRPISTADAQIQALAEFNNPSNYDEAASLITTFGYSGSANLLVTVNNMEYTKPVEDPRVFRPLLNLPVLTSTQRIASLTNLTAETAAHNAIGARRATATVTVESTVEAINATVQAWNASLPSVQDIPGIVWSVVMDPIPPVLYARFADHNALGLGNRHGKPLVVVELVMTWSNAEDDEAVDTAAKALVETIQDRVGKLGALDPFLYINYAAPWQQPIASYGEKSVARLREVQRKYDPYGVFTNMVPGGFKLPG</sequence>
<dbReference type="InterPro" id="IPR016169">
    <property type="entry name" value="FAD-bd_PCMH_sub2"/>
</dbReference>
<dbReference type="Gene3D" id="3.30.465.10">
    <property type="match status" value="1"/>
</dbReference>
<evidence type="ECO:0000313" key="6">
    <source>
        <dbReference type="EMBL" id="KAK0747388.1"/>
    </source>
</evidence>
<dbReference type="PANTHER" id="PTHR42973:SF22">
    <property type="entry name" value="FAD-BINDING PCMH-TYPE DOMAIN-CONTAINING PROTEIN-RELATED"/>
    <property type="match status" value="1"/>
</dbReference>
<keyword evidence="7" id="KW-1185">Reference proteome</keyword>
<dbReference type="InterPro" id="IPR006094">
    <property type="entry name" value="Oxid_FAD_bind_N"/>
</dbReference>
<dbReference type="Gene3D" id="3.30.43.10">
    <property type="entry name" value="Uridine Diphospho-n-acetylenolpyruvylglucosamine Reductase, domain 2"/>
    <property type="match status" value="1"/>
</dbReference>
<organism evidence="6 7">
    <name type="scientific">Apiosordaria backusii</name>
    <dbReference type="NCBI Taxonomy" id="314023"/>
    <lineage>
        <taxon>Eukaryota</taxon>
        <taxon>Fungi</taxon>
        <taxon>Dikarya</taxon>
        <taxon>Ascomycota</taxon>
        <taxon>Pezizomycotina</taxon>
        <taxon>Sordariomycetes</taxon>
        <taxon>Sordariomycetidae</taxon>
        <taxon>Sordariales</taxon>
        <taxon>Lasiosphaeriaceae</taxon>
        <taxon>Apiosordaria</taxon>
    </lineage>
</organism>
<dbReference type="GO" id="GO:0071949">
    <property type="term" value="F:FAD binding"/>
    <property type="evidence" value="ECO:0007669"/>
    <property type="project" value="InterPro"/>
</dbReference>
<dbReference type="Gene3D" id="3.40.462.20">
    <property type="match status" value="1"/>
</dbReference>
<name>A0AA40K653_9PEZI</name>
<dbReference type="Pfam" id="PF01565">
    <property type="entry name" value="FAD_binding_4"/>
    <property type="match status" value="1"/>
</dbReference>
<feature type="domain" description="FAD-binding PCMH-type" evidence="5">
    <location>
        <begin position="42"/>
        <end position="219"/>
    </location>
</feature>
<reference evidence="6" key="1">
    <citation type="submission" date="2023-06" db="EMBL/GenBank/DDBJ databases">
        <title>Genome-scale phylogeny and comparative genomics of the fungal order Sordariales.</title>
        <authorList>
            <consortium name="Lawrence Berkeley National Laboratory"/>
            <person name="Hensen N."/>
            <person name="Bonometti L."/>
            <person name="Westerberg I."/>
            <person name="Brannstrom I.O."/>
            <person name="Guillou S."/>
            <person name="Cros-Aarteil S."/>
            <person name="Calhoun S."/>
            <person name="Haridas S."/>
            <person name="Kuo A."/>
            <person name="Mondo S."/>
            <person name="Pangilinan J."/>
            <person name="Riley R."/>
            <person name="Labutti K."/>
            <person name="Andreopoulos B."/>
            <person name="Lipzen A."/>
            <person name="Chen C."/>
            <person name="Yanf M."/>
            <person name="Daum C."/>
            <person name="Ng V."/>
            <person name="Clum A."/>
            <person name="Steindorff A."/>
            <person name="Ohm R."/>
            <person name="Martin F."/>
            <person name="Silar P."/>
            <person name="Natvig D."/>
            <person name="Lalanne C."/>
            <person name="Gautier V."/>
            <person name="Ament-Velasquez S.L."/>
            <person name="Kruys A."/>
            <person name="Hutchinson M.I."/>
            <person name="Powell A.J."/>
            <person name="Barry K."/>
            <person name="Miller A.N."/>
            <person name="Grigoriev I.V."/>
            <person name="Debuchy R."/>
            <person name="Gladieux P."/>
            <person name="Thoren M.H."/>
            <person name="Johannesson H."/>
        </authorList>
    </citation>
    <scope>NUCLEOTIDE SEQUENCE</scope>
    <source>
        <strain evidence="6">CBS 540.89</strain>
    </source>
</reference>
<protein>
    <recommendedName>
        <fullName evidence="5">FAD-binding PCMH-type domain-containing protein</fullName>
    </recommendedName>
</protein>
<keyword evidence="3" id="KW-0274">FAD</keyword>
<dbReference type="InterPro" id="IPR036318">
    <property type="entry name" value="FAD-bd_PCMH-like_sf"/>
</dbReference>
<dbReference type="Proteomes" id="UP001172159">
    <property type="component" value="Unassembled WGS sequence"/>
</dbReference>
<evidence type="ECO:0000256" key="4">
    <source>
        <dbReference type="ARBA" id="ARBA00023002"/>
    </source>
</evidence>
<gene>
    <name evidence="6" type="ORF">B0T21DRAFT_417872</name>
</gene>
<keyword evidence="4" id="KW-0560">Oxidoreductase</keyword>
<keyword evidence="2" id="KW-0285">Flavoprotein</keyword>
<evidence type="ECO:0000313" key="7">
    <source>
        <dbReference type="Proteomes" id="UP001172159"/>
    </source>
</evidence>
<accession>A0AA40K653</accession>
<comment type="caution">
    <text evidence="6">The sequence shown here is derived from an EMBL/GenBank/DDBJ whole genome shotgun (WGS) entry which is preliminary data.</text>
</comment>
<dbReference type="PANTHER" id="PTHR42973">
    <property type="entry name" value="BINDING OXIDOREDUCTASE, PUTATIVE (AFU_ORTHOLOGUE AFUA_1G17690)-RELATED"/>
    <property type="match status" value="1"/>
</dbReference>
<dbReference type="PROSITE" id="PS51387">
    <property type="entry name" value="FAD_PCMH"/>
    <property type="match status" value="1"/>
</dbReference>
<proteinExistence type="inferred from homology"/>
<dbReference type="EMBL" id="JAUKTV010000001">
    <property type="protein sequence ID" value="KAK0747388.1"/>
    <property type="molecule type" value="Genomic_DNA"/>
</dbReference>
<dbReference type="GO" id="GO:0016491">
    <property type="term" value="F:oxidoreductase activity"/>
    <property type="evidence" value="ECO:0007669"/>
    <property type="project" value="UniProtKB-KW"/>
</dbReference>
<evidence type="ECO:0000259" key="5">
    <source>
        <dbReference type="PROSITE" id="PS51387"/>
    </source>
</evidence>
<dbReference type="InterPro" id="IPR050416">
    <property type="entry name" value="FAD-linked_Oxidoreductase"/>
</dbReference>
<dbReference type="InterPro" id="IPR016166">
    <property type="entry name" value="FAD-bd_PCMH"/>
</dbReference>
<evidence type="ECO:0000256" key="2">
    <source>
        <dbReference type="ARBA" id="ARBA00022630"/>
    </source>
</evidence>
<dbReference type="InterPro" id="IPR016167">
    <property type="entry name" value="FAD-bd_PCMH_sub1"/>
</dbReference>
<dbReference type="SUPFAM" id="SSF56176">
    <property type="entry name" value="FAD-binding/transporter-associated domain-like"/>
    <property type="match status" value="1"/>
</dbReference>
<evidence type="ECO:0000256" key="1">
    <source>
        <dbReference type="ARBA" id="ARBA00005466"/>
    </source>
</evidence>